<comment type="caution">
    <text evidence="1">The sequence shown here is derived from an EMBL/GenBank/DDBJ whole genome shotgun (WGS) entry which is preliminary data.</text>
</comment>
<gene>
    <name evidence="1" type="ORF">BDY19DRAFT_907898</name>
</gene>
<organism evidence="1 2">
    <name type="scientific">Irpex rosettiformis</name>
    <dbReference type="NCBI Taxonomy" id="378272"/>
    <lineage>
        <taxon>Eukaryota</taxon>
        <taxon>Fungi</taxon>
        <taxon>Dikarya</taxon>
        <taxon>Basidiomycota</taxon>
        <taxon>Agaricomycotina</taxon>
        <taxon>Agaricomycetes</taxon>
        <taxon>Polyporales</taxon>
        <taxon>Irpicaceae</taxon>
        <taxon>Irpex</taxon>
    </lineage>
</organism>
<protein>
    <submittedName>
        <fullName evidence="1">Uncharacterized protein</fullName>
    </submittedName>
</protein>
<evidence type="ECO:0000313" key="2">
    <source>
        <dbReference type="Proteomes" id="UP001055072"/>
    </source>
</evidence>
<sequence>MIIDELRHDRASLRSCALTARGWLHRSRTHLHRVFILQHNDFTFQSDKAEARYATIQREIPVILQYADQLDLQGVGSAPCGDYGRGSPIWSLLSLVRHVRTLRIIDTDLASVSLLCLQNPGSRSWTFLFPGLQILDIVRTSFQNPYDIFNLVCSFRQLRSFSIDDAGAISVASALPQPTFITFGPKVIRILNSHKMQGLVAALTAHLASSEEARETLQKLHIDSNLTTEASSVLQKLVKVVENTLPELHISLQEQCLTPHRISNMRAVDIRRAVQCISECTKLHVLHISVQRNIIMKMIQMVDGYDADVLCSPWQIYREALEGLNNTSFSCRELQFSFDVRDISGPCIASFENTILKSYLKRIDAVRFLVKNFVDPMDEPMRLRRLWSAGFQELRLRCTVYVEFCDRNDLTWL</sequence>
<name>A0ACB8TYA7_9APHY</name>
<reference evidence="1" key="1">
    <citation type="journal article" date="2021" name="Environ. Microbiol.">
        <title>Gene family expansions and transcriptome signatures uncover fungal adaptations to wood decay.</title>
        <authorList>
            <person name="Hage H."/>
            <person name="Miyauchi S."/>
            <person name="Viragh M."/>
            <person name="Drula E."/>
            <person name="Min B."/>
            <person name="Chaduli D."/>
            <person name="Navarro D."/>
            <person name="Favel A."/>
            <person name="Norest M."/>
            <person name="Lesage-Meessen L."/>
            <person name="Balint B."/>
            <person name="Merenyi Z."/>
            <person name="de Eugenio L."/>
            <person name="Morin E."/>
            <person name="Martinez A.T."/>
            <person name="Baldrian P."/>
            <person name="Stursova M."/>
            <person name="Martinez M.J."/>
            <person name="Novotny C."/>
            <person name="Magnuson J.K."/>
            <person name="Spatafora J.W."/>
            <person name="Maurice S."/>
            <person name="Pangilinan J."/>
            <person name="Andreopoulos W."/>
            <person name="LaButti K."/>
            <person name="Hundley H."/>
            <person name="Na H."/>
            <person name="Kuo A."/>
            <person name="Barry K."/>
            <person name="Lipzen A."/>
            <person name="Henrissat B."/>
            <person name="Riley R."/>
            <person name="Ahrendt S."/>
            <person name="Nagy L.G."/>
            <person name="Grigoriev I.V."/>
            <person name="Martin F."/>
            <person name="Rosso M.N."/>
        </authorList>
    </citation>
    <scope>NUCLEOTIDE SEQUENCE</scope>
    <source>
        <strain evidence="1">CBS 384.51</strain>
    </source>
</reference>
<accession>A0ACB8TYA7</accession>
<dbReference type="EMBL" id="MU274920">
    <property type="protein sequence ID" value="KAI0087037.1"/>
    <property type="molecule type" value="Genomic_DNA"/>
</dbReference>
<evidence type="ECO:0000313" key="1">
    <source>
        <dbReference type="EMBL" id="KAI0087037.1"/>
    </source>
</evidence>
<keyword evidence="2" id="KW-1185">Reference proteome</keyword>
<proteinExistence type="predicted"/>
<dbReference type="Proteomes" id="UP001055072">
    <property type="component" value="Unassembled WGS sequence"/>
</dbReference>